<dbReference type="Proteomes" id="UP000319486">
    <property type="component" value="Unassembled WGS sequence"/>
</dbReference>
<dbReference type="RefSeq" id="WP_140652164.1">
    <property type="nucleotide sequence ID" value="NZ_RCZO01000005.1"/>
</dbReference>
<protein>
    <recommendedName>
        <fullName evidence="3">DUF2946 domain-containing protein</fullName>
    </recommendedName>
</protein>
<evidence type="ECO:0008006" key="3">
    <source>
        <dbReference type="Google" id="ProtNLM"/>
    </source>
</evidence>
<comment type="caution">
    <text evidence="1">The sequence shown here is derived from an EMBL/GenBank/DDBJ whole genome shotgun (WGS) entry which is preliminary data.</text>
</comment>
<evidence type="ECO:0000313" key="1">
    <source>
        <dbReference type="EMBL" id="TPG08571.1"/>
    </source>
</evidence>
<dbReference type="AlphaFoldDB" id="A0A502CA09"/>
<proteinExistence type="predicted"/>
<accession>A0A502CA09</accession>
<reference evidence="1 2" key="1">
    <citation type="journal article" date="2019" name="Environ. Microbiol.">
        <title>Species interactions and distinct microbial communities in high Arctic permafrost affected cryosols are associated with the CH4 and CO2 gas fluxes.</title>
        <authorList>
            <person name="Altshuler I."/>
            <person name="Hamel J."/>
            <person name="Turney S."/>
            <person name="Magnuson E."/>
            <person name="Levesque R."/>
            <person name="Greer C."/>
            <person name="Whyte L.G."/>
        </authorList>
    </citation>
    <scope>NUCLEOTIDE SEQUENCE [LARGE SCALE GENOMIC DNA]</scope>
    <source>
        <strain evidence="1 2">S13Y</strain>
    </source>
</reference>
<keyword evidence="2" id="KW-1185">Reference proteome</keyword>
<sequence>MIRTTSPLLTRLRRHRGLWVLAVAVLLIKLVAGSICLGDNPAATALADVQATTSVLTAMDSATAATPDDNACLLGEAGGCHCACAHALTLATSVTLAVAPVEKSAASSRLPPGMIPATTGSLLRPPIA</sequence>
<evidence type="ECO:0000313" key="2">
    <source>
        <dbReference type="Proteomes" id="UP000319486"/>
    </source>
</evidence>
<gene>
    <name evidence="1" type="ORF">EAH88_09980</name>
</gene>
<dbReference type="EMBL" id="RCZO01000005">
    <property type="protein sequence ID" value="TPG08571.1"/>
    <property type="molecule type" value="Genomic_DNA"/>
</dbReference>
<organism evidence="1 2">
    <name type="scientific">Rhodanobacter glycinis</name>
    <dbReference type="NCBI Taxonomy" id="582702"/>
    <lineage>
        <taxon>Bacteria</taxon>
        <taxon>Pseudomonadati</taxon>
        <taxon>Pseudomonadota</taxon>
        <taxon>Gammaproteobacteria</taxon>
        <taxon>Lysobacterales</taxon>
        <taxon>Rhodanobacteraceae</taxon>
        <taxon>Rhodanobacter</taxon>
    </lineage>
</organism>
<name>A0A502CA09_9GAMM</name>